<evidence type="ECO:0000256" key="6">
    <source>
        <dbReference type="ARBA" id="ARBA00023295"/>
    </source>
</evidence>
<dbReference type="Gene3D" id="2.170.140.10">
    <property type="entry name" value="Chitin binding domain"/>
    <property type="match status" value="1"/>
</dbReference>
<dbReference type="InterPro" id="IPR011583">
    <property type="entry name" value="Chitinase_II/V-like_cat"/>
</dbReference>
<feature type="region of interest" description="Disordered" evidence="8">
    <location>
        <begin position="413"/>
        <end position="510"/>
    </location>
</feature>
<keyword evidence="2" id="KW-0147">Chitin-binding</keyword>
<evidence type="ECO:0000256" key="9">
    <source>
        <dbReference type="SAM" id="SignalP"/>
    </source>
</evidence>
<keyword evidence="6 7" id="KW-0326">Glycosidase</keyword>
<keyword evidence="5" id="KW-1015">Disulfide bond</keyword>
<dbReference type="RefSeq" id="XP_062716595.1">
    <property type="nucleotide sequence ID" value="XM_062860611.1"/>
</dbReference>
<dbReference type="InterPro" id="IPR050314">
    <property type="entry name" value="Glycosyl_Hydrlase_18"/>
</dbReference>
<evidence type="ECO:0000256" key="4">
    <source>
        <dbReference type="ARBA" id="ARBA00022801"/>
    </source>
</evidence>
<evidence type="ECO:0000256" key="8">
    <source>
        <dbReference type="SAM" id="MobiDB-lite"/>
    </source>
</evidence>
<dbReference type="PANTHER" id="PTHR11177">
    <property type="entry name" value="CHITINASE"/>
    <property type="match status" value="1"/>
</dbReference>
<evidence type="ECO:0000256" key="2">
    <source>
        <dbReference type="ARBA" id="ARBA00022669"/>
    </source>
</evidence>
<evidence type="ECO:0000256" key="5">
    <source>
        <dbReference type="ARBA" id="ARBA00023157"/>
    </source>
</evidence>
<dbReference type="Proteomes" id="UP000069940">
    <property type="component" value="Unassembled WGS sequence"/>
</dbReference>
<organism evidence="12 13">
    <name type="scientific">Aedes albopictus</name>
    <name type="common">Asian tiger mosquito</name>
    <name type="synonym">Stegomyia albopicta</name>
    <dbReference type="NCBI Taxonomy" id="7160"/>
    <lineage>
        <taxon>Eukaryota</taxon>
        <taxon>Metazoa</taxon>
        <taxon>Ecdysozoa</taxon>
        <taxon>Arthropoda</taxon>
        <taxon>Hexapoda</taxon>
        <taxon>Insecta</taxon>
        <taxon>Pterygota</taxon>
        <taxon>Neoptera</taxon>
        <taxon>Endopterygota</taxon>
        <taxon>Diptera</taxon>
        <taxon>Nematocera</taxon>
        <taxon>Culicoidea</taxon>
        <taxon>Culicidae</taxon>
        <taxon>Culicinae</taxon>
        <taxon>Aedini</taxon>
        <taxon>Aedes</taxon>
        <taxon>Stegomyia</taxon>
    </lineage>
</organism>
<feature type="chain" id="PRO_5046489587" description="Chitinase" evidence="9">
    <location>
        <begin position="29"/>
        <end position="1061"/>
    </location>
</feature>
<reference evidence="13" key="1">
    <citation type="journal article" date="2015" name="Proc. Natl. Acad. Sci. U.S.A.">
        <title>Genome sequence of the Asian Tiger mosquito, Aedes albopictus, reveals insights into its biology, genetics, and evolution.</title>
        <authorList>
            <person name="Chen X.G."/>
            <person name="Jiang X."/>
            <person name="Gu J."/>
            <person name="Xu M."/>
            <person name="Wu Y."/>
            <person name="Deng Y."/>
            <person name="Zhang C."/>
            <person name="Bonizzoni M."/>
            <person name="Dermauw W."/>
            <person name="Vontas J."/>
            <person name="Armbruster P."/>
            <person name="Huang X."/>
            <person name="Yang Y."/>
            <person name="Zhang H."/>
            <person name="He W."/>
            <person name="Peng H."/>
            <person name="Liu Y."/>
            <person name="Wu K."/>
            <person name="Chen J."/>
            <person name="Lirakis M."/>
            <person name="Topalis P."/>
            <person name="Van Leeuwen T."/>
            <person name="Hall A.B."/>
            <person name="Jiang X."/>
            <person name="Thorpe C."/>
            <person name="Mueller R.L."/>
            <person name="Sun C."/>
            <person name="Waterhouse R.M."/>
            <person name="Yan G."/>
            <person name="Tu Z.J."/>
            <person name="Fang X."/>
            <person name="James A.A."/>
        </authorList>
    </citation>
    <scope>NUCLEOTIDE SEQUENCE [LARGE SCALE GENOMIC DNA]</scope>
    <source>
        <strain evidence="13">Foshan</strain>
    </source>
</reference>
<dbReference type="Pfam" id="PF00704">
    <property type="entry name" value="Glyco_hydro_18"/>
    <property type="match status" value="2"/>
</dbReference>
<evidence type="ECO:0000313" key="12">
    <source>
        <dbReference type="EnsemblMetazoa" id="AALFPA23_004709.P5809"/>
    </source>
</evidence>
<feature type="compositionally biased region" description="Low complexity" evidence="8">
    <location>
        <begin position="413"/>
        <end position="422"/>
    </location>
</feature>
<dbReference type="PROSITE" id="PS01095">
    <property type="entry name" value="GH18_1"/>
    <property type="match status" value="1"/>
</dbReference>
<feature type="domain" description="GH18" evidence="11">
    <location>
        <begin position="34"/>
        <end position="409"/>
    </location>
</feature>
<dbReference type="InterPro" id="IPR029070">
    <property type="entry name" value="Chitinase_insertion_sf"/>
</dbReference>
<feature type="domain" description="GH18" evidence="11">
    <location>
        <begin position="670"/>
        <end position="1046"/>
    </location>
</feature>
<feature type="compositionally biased region" description="Polar residues" evidence="8">
    <location>
        <begin position="598"/>
        <end position="624"/>
    </location>
</feature>
<dbReference type="Pfam" id="PF01607">
    <property type="entry name" value="CBM_14"/>
    <property type="match status" value="1"/>
</dbReference>
<dbReference type="SUPFAM" id="SSF51445">
    <property type="entry name" value="(Trans)glycosidases"/>
    <property type="match status" value="2"/>
</dbReference>
<evidence type="ECO:0008006" key="14">
    <source>
        <dbReference type="Google" id="ProtNLM"/>
    </source>
</evidence>
<dbReference type="Gene3D" id="3.10.50.10">
    <property type="match status" value="2"/>
</dbReference>
<feature type="compositionally biased region" description="Low complexity" evidence="8">
    <location>
        <begin position="443"/>
        <end position="475"/>
    </location>
</feature>
<evidence type="ECO:0000259" key="10">
    <source>
        <dbReference type="PROSITE" id="PS50940"/>
    </source>
</evidence>
<dbReference type="PROSITE" id="PS50940">
    <property type="entry name" value="CHIT_BIND_II"/>
    <property type="match status" value="1"/>
</dbReference>
<dbReference type="PROSITE" id="PS51910">
    <property type="entry name" value="GH18_2"/>
    <property type="match status" value="2"/>
</dbReference>
<dbReference type="SMART" id="SM00494">
    <property type="entry name" value="ChtBD2"/>
    <property type="match status" value="1"/>
</dbReference>
<accession>A0ABM1Y125</accession>
<keyword evidence="13" id="KW-1185">Reference proteome</keyword>
<dbReference type="GeneID" id="109409085"/>
<dbReference type="SUPFAM" id="SSF57625">
    <property type="entry name" value="Invertebrate chitin-binding proteins"/>
    <property type="match status" value="1"/>
</dbReference>
<comment type="similarity">
    <text evidence="1">Belongs to the glycosyl hydrolase 18 family. Chitinase class II subfamily.</text>
</comment>
<feature type="compositionally biased region" description="Basic and acidic residues" evidence="8">
    <location>
        <begin position="627"/>
        <end position="637"/>
    </location>
</feature>
<evidence type="ECO:0000259" key="11">
    <source>
        <dbReference type="PROSITE" id="PS51910"/>
    </source>
</evidence>
<dbReference type="InterPro" id="IPR017853">
    <property type="entry name" value="GH"/>
</dbReference>
<feature type="region of interest" description="Disordered" evidence="8">
    <location>
        <begin position="598"/>
        <end position="637"/>
    </location>
</feature>
<dbReference type="PANTHER" id="PTHR11177:SF144">
    <property type="entry name" value="CHITINASE 5"/>
    <property type="match status" value="1"/>
</dbReference>
<sequence>MGGTRQTLLCLVATAALMTTLVLPFAAAQGQQQARIVCYFSNWAIYRPDVGRYTIDDIPGEMCTHIIYSFIGVDDSNYKVLVIDPEVDLEQNGFRNFTNLKSKYSNAKFMIAVGGWAEGGKKYSQMVAVKERRDSFIDSVVQFMKAYDFDGFDLDWEYPGAADRGGSFSDKDKFFYFVEELRRAFDREGRGWEITMAVPVANFRLQEGYHVPELCENLDAIHCMTYDLRGNWAGFADVHSPLYKRPHDQWAYEKLNVNDGVQLWVNYGCPPSKLVIGVPFYGRTFTLSASTKNPTLGSYINKEAGGGAPGPYTNASGFLAYYEICTEVQDEEKGWTKKWDDVGLCPYTYKDTQFVGYEDVESLQHKMQWIKQKGYAGAMTWAIDMDDFRGLCGPENALMKVLYDHMKDYTVPEPTVTTTPRPEWNRPPSTQSSVQEVPLAGGPTTTTTRRPKPTTTASKRTTRKSTTTTTTTPAPDSSEEDEDRQPEPAPVPIPAPAPAPSGGDAEDAADVDCSNGQDYVASAYCAKYYRCVHGQPIEFSCKPGTAFHTVSNDCDWTENADRAECRSEVKTVKDFMLDGKAGEQENESSDIYNLLQQSGRRPTGSQKGTGMDGSTSAPAGQWKQQKPKPENYRRDLPSGKMELKDNVMLFITAVLAMVASVRAIDDGPSRRMVCHYTTWSQGRSGGASYRVENVPGNLCTHVVYNFIGIDEDTYKLVPLQREIDIVQDGFGRFVDLKKTYPELKTTIAVGGWGHGGAKFSKMAAFRDRRKIFVQSVVNFLEEYGFDGLEIAWLYPGNPERGGNSNDKDNLIYLVEELKRAFTSRGRGWEVTVQVPLDKARLAIGYDIGDLCDAAHFVHLIGYDMRGWWNNFADVHSPMADRSHDVGNFRGINVRDGVQHMLSNRCTPGKMILGVALFGRTYTLANSQQNSIGSRTTGPGPAGTYTHEAGYLGYCEICRKFLSRSPIAQSPWPKLWDDVGQCPYTYRGREWIGYEDEQSLQEKVNFVKEKQLAGIYAFSLDLDDYLGDCASEPYPLTRKLYEYIKETKDCGNIGGFFNRDEC</sequence>
<dbReference type="SUPFAM" id="SSF54556">
    <property type="entry name" value="Chitinase insertion domain"/>
    <property type="match status" value="2"/>
</dbReference>
<dbReference type="InterPro" id="IPR001579">
    <property type="entry name" value="Glyco_hydro_18_chit_AS"/>
</dbReference>
<dbReference type="InterPro" id="IPR002557">
    <property type="entry name" value="Chitin-bd_dom"/>
</dbReference>
<feature type="signal peptide" evidence="9">
    <location>
        <begin position="1"/>
        <end position="28"/>
    </location>
</feature>
<feature type="compositionally biased region" description="Pro residues" evidence="8">
    <location>
        <begin position="487"/>
        <end position="499"/>
    </location>
</feature>
<proteinExistence type="inferred from homology"/>
<dbReference type="Gene3D" id="3.20.20.80">
    <property type="entry name" value="Glycosidases"/>
    <property type="match status" value="2"/>
</dbReference>
<dbReference type="InterPro" id="IPR036508">
    <property type="entry name" value="Chitin-bd_dom_sf"/>
</dbReference>
<evidence type="ECO:0000256" key="7">
    <source>
        <dbReference type="RuleBase" id="RU000489"/>
    </source>
</evidence>
<evidence type="ECO:0000313" key="13">
    <source>
        <dbReference type="Proteomes" id="UP000069940"/>
    </source>
</evidence>
<evidence type="ECO:0000256" key="3">
    <source>
        <dbReference type="ARBA" id="ARBA00022729"/>
    </source>
</evidence>
<evidence type="ECO:0000256" key="1">
    <source>
        <dbReference type="ARBA" id="ARBA00009121"/>
    </source>
</evidence>
<name>A0ABM1Y125_AEDAL</name>
<reference evidence="12" key="2">
    <citation type="submission" date="2025-05" db="UniProtKB">
        <authorList>
            <consortium name="EnsemblMetazoa"/>
        </authorList>
    </citation>
    <scope>IDENTIFICATION</scope>
    <source>
        <strain evidence="12">Foshan</strain>
    </source>
</reference>
<keyword evidence="3 9" id="KW-0732">Signal</keyword>
<dbReference type="InterPro" id="IPR001223">
    <property type="entry name" value="Glyco_hydro18_cat"/>
</dbReference>
<feature type="domain" description="Chitin-binding type-2" evidence="10">
    <location>
        <begin position="510"/>
        <end position="567"/>
    </location>
</feature>
<keyword evidence="4 7" id="KW-0378">Hydrolase</keyword>
<dbReference type="SMART" id="SM00636">
    <property type="entry name" value="Glyco_18"/>
    <property type="match status" value="2"/>
</dbReference>
<protein>
    <recommendedName>
        <fullName evidence="14">Chitinase</fullName>
    </recommendedName>
</protein>
<dbReference type="EnsemblMetazoa" id="AALFPA23_004709.R5809">
    <property type="protein sequence ID" value="AALFPA23_004709.P5809"/>
    <property type="gene ID" value="AALFPA23_004709"/>
</dbReference>